<dbReference type="PROSITE" id="PS50943">
    <property type="entry name" value="HTH_CROC1"/>
    <property type="match status" value="1"/>
</dbReference>
<evidence type="ECO:0000313" key="2">
    <source>
        <dbReference type="EMBL" id="MBM9508743.1"/>
    </source>
</evidence>
<dbReference type="EMBL" id="JADKYB010000020">
    <property type="protein sequence ID" value="MBM9508743.1"/>
    <property type="molecule type" value="Genomic_DNA"/>
</dbReference>
<gene>
    <name evidence="2" type="ORF">ITX44_30155</name>
</gene>
<protein>
    <submittedName>
        <fullName evidence="2">Helix-turn-helix domain-containing protein</fullName>
    </submittedName>
</protein>
<dbReference type="InterPro" id="IPR010982">
    <property type="entry name" value="Lambda_DNA-bd_dom_sf"/>
</dbReference>
<dbReference type="Gene3D" id="1.10.260.40">
    <property type="entry name" value="lambda repressor-like DNA-binding domains"/>
    <property type="match status" value="1"/>
</dbReference>
<comment type="caution">
    <text evidence="2">The sequence shown here is derived from an EMBL/GenBank/DDBJ whole genome shotgun (WGS) entry which is preliminary data.</text>
</comment>
<dbReference type="Pfam" id="PF13560">
    <property type="entry name" value="HTH_31"/>
    <property type="match status" value="1"/>
</dbReference>
<dbReference type="InterPro" id="IPR041413">
    <property type="entry name" value="MLTR_LBD"/>
</dbReference>
<dbReference type="Pfam" id="PF17765">
    <property type="entry name" value="MLTR_LBD"/>
    <property type="match status" value="1"/>
</dbReference>
<dbReference type="CDD" id="cd00093">
    <property type="entry name" value="HTH_XRE"/>
    <property type="match status" value="1"/>
</dbReference>
<feature type="domain" description="HTH cro/C1-type" evidence="1">
    <location>
        <begin position="36"/>
        <end position="83"/>
    </location>
</feature>
<organism evidence="2 3">
    <name type="scientific">Actinacidiphila acididurans</name>
    <dbReference type="NCBI Taxonomy" id="2784346"/>
    <lineage>
        <taxon>Bacteria</taxon>
        <taxon>Bacillati</taxon>
        <taxon>Actinomycetota</taxon>
        <taxon>Actinomycetes</taxon>
        <taxon>Kitasatosporales</taxon>
        <taxon>Streptomycetaceae</taxon>
        <taxon>Actinacidiphila</taxon>
    </lineage>
</organism>
<keyword evidence="3" id="KW-1185">Reference proteome</keyword>
<accession>A0ABS2TZH7</accession>
<dbReference type="SUPFAM" id="SSF47413">
    <property type="entry name" value="lambda repressor-like DNA-binding domains"/>
    <property type="match status" value="1"/>
</dbReference>
<dbReference type="PANTHER" id="PTHR35010:SF2">
    <property type="entry name" value="BLL4672 PROTEIN"/>
    <property type="match status" value="1"/>
</dbReference>
<sequence>MNDMTDLGDFLRTRRARVSPREAGLGTETGVRRVPGLRREEVARLAGVSVDYYVRLERGRQANASEAVLEALARALRLDTTERDHLFALARPGRAQALPVQKVAPGLDRVLETMRDVPALVLGRRMDVLASNPMARAFYTDFEALPVRERNMVRFIFLNPVARGLYADWPESARGTVAVLHRYAGRFPHDPRLDELVDELSARDPDFRRWWAEHDVMRRAYGVKHYRHPVAGEMVLSYQSLTPEGDREQSLGLHFAEPGSPSEERLRLLAERAGVPAAARP</sequence>
<dbReference type="InterPro" id="IPR001387">
    <property type="entry name" value="Cro/C1-type_HTH"/>
</dbReference>
<name>A0ABS2TZH7_9ACTN</name>
<reference evidence="2 3" key="1">
    <citation type="submission" date="2021-01" db="EMBL/GenBank/DDBJ databases">
        <title>Streptomyces acididurans sp. nov., isolated from a peat swamp forest soil.</title>
        <authorList>
            <person name="Chantavorakit T."/>
            <person name="Duangmal K."/>
        </authorList>
    </citation>
    <scope>NUCLEOTIDE SEQUENCE [LARGE SCALE GENOMIC DNA]</scope>
    <source>
        <strain evidence="2 3">KK5PA1</strain>
    </source>
</reference>
<proteinExistence type="predicted"/>
<dbReference type="RefSeq" id="WP_205361102.1">
    <property type="nucleotide sequence ID" value="NZ_JADKYB010000020.1"/>
</dbReference>
<evidence type="ECO:0000313" key="3">
    <source>
        <dbReference type="Proteomes" id="UP000749040"/>
    </source>
</evidence>
<dbReference type="Proteomes" id="UP000749040">
    <property type="component" value="Unassembled WGS sequence"/>
</dbReference>
<dbReference type="SMART" id="SM00530">
    <property type="entry name" value="HTH_XRE"/>
    <property type="match status" value="1"/>
</dbReference>
<dbReference type="PANTHER" id="PTHR35010">
    <property type="entry name" value="BLL4672 PROTEIN-RELATED"/>
    <property type="match status" value="1"/>
</dbReference>
<dbReference type="Gene3D" id="3.30.450.180">
    <property type="match status" value="1"/>
</dbReference>
<evidence type="ECO:0000259" key="1">
    <source>
        <dbReference type="PROSITE" id="PS50943"/>
    </source>
</evidence>